<dbReference type="InterPro" id="IPR016024">
    <property type="entry name" value="ARM-type_fold"/>
</dbReference>
<dbReference type="SMART" id="SM00185">
    <property type="entry name" value="ARM"/>
    <property type="match status" value="5"/>
</dbReference>
<dbReference type="PROSITE" id="PS50176">
    <property type="entry name" value="ARM_REPEAT"/>
    <property type="match status" value="2"/>
</dbReference>
<dbReference type="InterPro" id="IPR011989">
    <property type="entry name" value="ARM-like"/>
</dbReference>
<evidence type="ECO:0000313" key="7">
    <source>
        <dbReference type="EMBL" id="THF95599.1"/>
    </source>
</evidence>
<dbReference type="Gene3D" id="1.25.10.10">
    <property type="entry name" value="Leucine-rich Repeat Variant"/>
    <property type="match status" value="1"/>
</dbReference>
<comment type="similarity">
    <text evidence="1">Belongs to the importin alpha family.</text>
</comment>
<dbReference type="Proteomes" id="UP000306102">
    <property type="component" value="Unassembled WGS sequence"/>
</dbReference>
<keyword evidence="4" id="KW-0653">Protein transport</keyword>
<name>A0A4S4D0A0_CAMSN</name>
<evidence type="ECO:0000256" key="3">
    <source>
        <dbReference type="ARBA" id="ARBA00022737"/>
    </source>
</evidence>
<dbReference type="EMBL" id="SDRB02013216">
    <property type="protein sequence ID" value="THF95599.1"/>
    <property type="molecule type" value="Genomic_DNA"/>
</dbReference>
<dbReference type="Pfam" id="PF00514">
    <property type="entry name" value="Arm"/>
    <property type="match status" value="3"/>
</dbReference>
<keyword evidence="8" id="KW-1185">Reference proteome</keyword>
<protein>
    <recommendedName>
        <fullName evidence="6">Disease resistance protein At4g27190-like leucine-rich repeats domain-containing protein</fullName>
    </recommendedName>
</protein>
<dbReference type="AlphaFoldDB" id="A0A4S4D0A0"/>
<dbReference type="GO" id="GO:0015031">
    <property type="term" value="P:protein transport"/>
    <property type="evidence" value="ECO:0007669"/>
    <property type="project" value="UniProtKB-KW"/>
</dbReference>
<feature type="repeat" description="ARM" evidence="5">
    <location>
        <begin position="586"/>
        <end position="629"/>
    </location>
</feature>
<dbReference type="PANTHER" id="PTHR23316">
    <property type="entry name" value="IMPORTIN ALPHA"/>
    <property type="match status" value="1"/>
</dbReference>
<feature type="domain" description="Disease resistance protein At4g27190-like leucine-rich repeats" evidence="6">
    <location>
        <begin position="315"/>
        <end position="367"/>
    </location>
</feature>
<organism evidence="7 8">
    <name type="scientific">Camellia sinensis var. sinensis</name>
    <name type="common">China tea</name>
    <dbReference type="NCBI Taxonomy" id="542762"/>
    <lineage>
        <taxon>Eukaryota</taxon>
        <taxon>Viridiplantae</taxon>
        <taxon>Streptophyta</taxon>
        <taxon>Embryophyta</taxon>
        <taxon>Tracheophyta</taxon>
        <taxon>Spermatophyta</taxon>
        <taxon>Magnoliopsida</taxon>
        <taxon>eudicotyledons</taxon>
        <taxon>Gunneridae</taxon>
        <taxon>Pentapetalae</taxon>
        <taxon>asterids</taxon>
        <taxon>Ericales</taxon>
        <taxon>Theaceae</taxon>
        <taxon>Camellia</taxon>
    </lineage>
</organism>
<feature type="domain" description="Disease resistance protein At4g27190-like leucine-rich repeats" evidence="6">
    <location>
        <begin position="384"/>
        <end position="501"/>
    </location>
</feature>
<dbReference type="SUPFAM" id="SSF48371">
    <property type="entry name" value="ARM repeat"/>
    <property type="match status" value="1"/>
</dbReference>
<evidence type="ECO:0000256" key="2">
    <source>
        <dbReference type="ARBA" id="ARBA00022448"/>
    </source>
</evidence>
<keyword evidence="2" id="KW-0813">Transport</keyword>
<evidence type="ECO:0000256" key="5">
    <source>
        <dbReference type="PROSITE-ProRule" id="PRU00259"/>
    </source>
</evidence>
<reference evidence="7 8" key="1">
    <citation type="journal article" date="2018" name="Proc. Natl. Acad. Sci. U.S.A.">
        <title>Draft genome sequence of Camellia sinensis var. sinensis provides insights into the evolution of the tea genome and tea quality.</title>
        <authorList>
            <person name="Wei C."/>
            <person name="Yang H."/>
            <person name="Wang S."/>
            <person name="Zhao J."/>
            <person name="Liu C."/>
            <person name="Gao L."/>
            <person name="Xia E."/>
            <person name="Lu Y."/>
            <person name="Tai Y."/>
            <person name="She G."/>
            <person name="Sun J."/>
            <person name="Cao H."/>
            <person name="Tong W."/>
            <person name="Gao Q."/>
            <person name="Li Y."/>
            <person name="Deng W."/>
            <person name="Jiang X."/>
            <person name="Wang W."/>
            <person name="Chen Q."/>
            <person name="Zhang S."/>
            <person name="Li H."/>
            <person name="Wu J."/>
            <person name="Wang P."/>
            <person name="Li P."/>
            <person name="Shi C."/>
            <person name="Zheng F."/>
            <person name="Jian J."/>
            <person name="Huang B."/>
            <person name="Shan D."/>
            <person name="Shi M."/>
            <person name="Fang C."/>
            <person name="Yue Y."/>
            <person name="Li F."/>
            <person name="Li D."/>
            <person name="Wei S."/>
            <person name="Han B."/>
            <person name="Jiang C."/>
            <person name="Yin Y."/>
            <person name="Xia T."/>
            <person name="Zhang Z."/>
            <person name="Bennetzen J.L."/>
            <person name="Zhao S."/>
            <person name="Wan X."/>
        </authorList>
    </citation>
    <scope>NUCLEOTIDE SEQUENCE [LARGE SCALE GENOMIC DNA]</scope>
    <source>
        <strain evidence="8">cv. Shuchazao</strain>
        <tissue evidence="7">Leaf</tissue>
    </source>
</reference>
<evidence type="ECO:0000256" key="1">
    <source>
        <dbReference type="ARBA" id="ARBA00010394"/>
    </source>
</evidence>
<dbReference type="Gene3D" id="3.80.10.10">
    <property type="entry name" value="Ribonuclease Inhibitor"/>
    <property type="match status" value="3"/>
</dbReference>
<keyword evidence="3" id="KW-0677">Repeat</keyword>
<dbReference type="SUPFAM" id="SSF52058">
    <property type="entry name" value="L domain-like"/>
    <property type="match status" value="2"/>
</dbReference>
<sequence length="791" mass="89425">MDSLDQYIGISLIRNQISNLPEVLECPKLQILLLQDNETAWSCSNEFFSRMNELTVLDLSKQPFYNIRNPIRSPDAFNNQTSLQTLVLDGIKFGDTKFLGQLKTLEVLSLRHAFFSEAPNAIRELTNLRLLDMTESRHEFLIPATMVLPLFHLEELYLFGITSSSIGCPAVEVVAALRSLPHLKMLTISIPDITYIPKDFVFPELESFIIFIGKLSYQVVAENYSPNYLSLANLVGTMVNWSKWLKMVLKRATHLRIEYCSEFEYLITTEEWGILSQAQLRDLQLLFNLEELVLRNLDCFKGICPASALTTSRWLCFPKLRSLTVNNCSSLSTVLLPFNFLLRLQHLEMLRVIKCEKLEQVFDFGSEGEGMKLLSSLNCSSRQHVQLSNLRYLHVESCGKLKYVFQPSIAQALHQLEYLWVTDCEEMEEIVAAKQNEGQQQEEERVDYKMVFESLKEIRLIRLPNLSGFCTGGDDFPFEWPSLERLELFKCRKMKTFAATTSGSTPKLKEVGLGWFGSGIPLQGMDLNQFVQIHVISKPPKLESIPLMVQGVWSEDPAAQIEATTQFRKLLSIECSPPIDEVIKAGVVPRFVEFLGRQDLPQLQFEVAWALTNVASGTSEHIRVVNEHGAVPKFVLLLSSASDDVREQAVWALGNVAGDSPSCRDLVLGNGALMPLLAQLNEHSKLFMLRKATWALSNFCRGKPPTPFEQVVRHLKVKPALPVLRQLIHLNDEEVLTNACWALSYLSDGPNDKIQAVIEAGVCPRLVKLLLKETEMRFVGLTSWSSAGTES</sequence>
<gene>
    <name evidence="7" type="ORF">TEA_016641</name>
</gene>
<dbReference type="Pfam" id="PF23247">
    <property type="entry name" value="LRR_RPS2"/>
    <property type="match status" value="2"/>
</dbReference>
<evidence type="ECO:0000259" key="6">
    <source>
        <dbReference type="Pfam" id="PF23247"/>
    </source>
</evidence>
<feature type="repeat" description="ARM" evidence="5">
    <location>
        <begin position="629"/>
        <end position="671"/>
    </location>
</feature>
<dbReference type="STRING" id="542762.A0A4S4D0A0"/>
<proteinExistence type="inferred from homology"/>
<dbReference type="InterPro" id="IPR057135">
    <property type="entry name" value="At4g27190-like_LRR"/>
</dbReference>
<comment type="caution">
    <text evidence="7">The sequence shown here is derived from an EMBL/GenBank/DDBJ whole genome shotgun (WGS) entry which is preliminary data.</text>
</comment>
<evidence type="ECO:0000313" key="8">
    <source>
        <dbReference type="Proteomes" id="UP000306102"/>
    </source>
</evidence>
<evidence type="ECO:0000256" key="4">
    <source>
        <dbReference type="ARBA" id="ARBA00022927"/>
    </source>
</evidence>
<dbReference type="InterPro" id="IPR000225">
    <property type="entry name" value="Armadillo"/>
</dbReference>
<accession>A0A4S4D0A0</accession>
<dbReference type="InterPro" id="IPR032675">
    <property type="entry name" value="LRR_dom_sf"/>
</dbReference>